<keyword evidence="3" id="KW-0812">Transmembrane</keyword>
<dbReference type="Proteomes" id="UP000294546">
    <property type="component" value="Unassembled WGS sequence"/>
</dbReference>
<comment type="cofactor">
    <cofactor evidence="1">
        <name>Mg(2+)</name>
        <dbReference type="ChEBI" id="CHEBI:18420"/>
    </cofactor>
</comment>
<dbReference type="GO" id="GO:0016020">
    <property type="term" value="C:membrane"/>
    <property type="evidence" value="ECO:0007669"/>
    <property type="project" value="UniProtKB-SubCell"/>
</dbReference>
<evidence type="ECO:0000313" key="8">
    <source>
        <dbReference type="EMBL" id="TCK07418.1"/>
    </source>
</evidence>
<dbReference type="Pfam" id="PF03924">
    <property type="entry name" value="CHASE"/>
    <property type="match status" value="1"/>
</dbReference>
<comment type="subcellular location">
    <subcellularLocation>
        <location evidence="2">Membrane</location>
    </subcellularLocation>
</comment>
<evidence type="ECO:0000259" key="7">
    <source>
        <dbReference type="PROSITE" id="PS50887"/>
    </source>
</evidence>
<keyword evidence="9" id="KW-1185">Reference proteome</keyword>
<dbReference type="PANTHER" id="PTHR46663">
    <property type="entry name" value="DIGUANYLATE CYCLASE DGCT-RELATED"/>
    <property type="match status" value="1"/>
</dbReference>
<keyword evidence="4" id="KW-1133">Transmembrane helix</keyword>
<gene>
    <name evidence="8" type="ORF">CLV83_2285</name>
</gene>
<accession>A0A4R1GH41</accession>
<evidence type="ECO:0000256" key="2">
    <source>
        <dbReference type="ARBA" id="ARBA00004370"/>
    </source>
</evidence>
<dbReference type="CDD" id="cd01949">
    <property type="entry name" value="GGDEF"/>
    <property type="match status" value="1"/>
</dbReference>
<dbReference type="SUPFAM" id="SSF55073">
    <property type="entry name" value="Nucleotide cyclase"/>
    <property type="match status" value="1"/>
</dbReference>
<dbReference type="InterPro" id="IPR052163">
    <property type="entry name" value="DGC-Regulatory_Protein"/>
</dbReference>
<proteinExistence type="predicted"/>
<evidence type="ECO:0000313" key="9">
    <source>
        <dbReference type="Proteomes" id="UP000294546"/>
    </source>
</evidence>
<dbReference type="SMART" id="SM00267">
    <property type="entry name" value="GGDEF"/>
    <property type="match status" value="1"/>
</dbReference>
<protein>
    <submittedName>
        <fullName evidence="8">Diguanylate cyclase (GGDEF)-like protein</fullName>
    </submittedName>
</protein>
<reference evidence="8 9" key="1">
    <citation type="submission" date="2019-03" db="EMBL/GenBank/DDBJ databases">
        <title>Genomic Encyclopedia of Archaeal and Bacterial Type Strains, Phase II (KMG-II): from individual species to whole genera.</title>
        <authorList>
            <person name="Goeker M."/>
        </authorList>
    </citation>
    <scope>NUCLEOTIDE SEQUENCE [LARGE SCALE GENOMIC DNA]</scope>
    <source>
        <strain evidence="8 9">DSM 27697</strain>
    </source>
</reference>
<dbReference type="Gene3D" id="3.30.450.350">
    <property type="entry name" value="CHASE domain"/>
    <property type="match status" value="1"/>
</dbReference>
<dbReference type="InterPro" id="IPR043128">
    <property type="entry name" value="Rev_trsase/Diguanyl_cyclase"/>
</dbReference>
<dbReference type="OrthoDB" id="8553030at2"/>
<dbReference type="PROSITE" id="PS50887">
    <property type="entry name" value="GGDEF"/>
    <property type="match status" value="1"/>
</dbReference>
<feature type="domain" description="CHASE" evidence="6">
    <location>
        <begin position="74"/>
        <end position="231"/>
    </location>
</feature>
<name>A0A4R1GH41_9GAMM</name>
<organism evidence="8 9">
    <name type="scientific">Marinobacterium mangrovicola</name>
    <dbReference type="NCBI Taxonomy" id="1476959"/>
    <lineage>
        <taxon>Bacteria</taxon>
        <taxon>Pseudomonadati</taxon>
        <taxon>Pseudomonadota</taxon>
        <taxon>Gammaproteobacteria</taxon>
        <taxon>Oceanospirillales</taxon>
        <taxon>Oceanospirillaceae</taxon>
        <taxon>Marinobacterium</taxon>
    </lineage>
</organism>
<keyword evidence="5" id="KW-0472">Membrane</keyword>
<evidence type="ECO:0000256" key="4">
    <source>
        <dbReference type="ARBA" id="ARBA00022989"/>
    </source>
</evidence>
<dbReference type="EMBL" id="SMFU01000008">
    <property type="protein sequence ID" value="TCK07418.1"/>
    <property type="molecule type" value="Genomic_DNA"/>
</dbReference>
<dbReference type="InterPro" id="IPR029787">
    <property type="entry name" value="Nucleotide_cyclase"/>
</dbReference>
<dbReference type="Pfam" id="PF00990">
    <property type="entry name" value="GGDEF"/>
    <property type="match status" value="1"/>
</dbReference>
<dbReference type="InterPro" id="IPR006189">
    <property type="entry name" value="CHASE_dom"/>
</dbReference>
<feature type="domain" description="GGDEF" evidence="7">
    <location>
        <begin position="373"/>
        <end position="506"/>
    </location>
</feature>
<dbReference type="NCBIfam" id="TIGR00254">
    <property type="entry name" value="GGDEF"/>
    <property type="match status" value="1"/>
</dbReference>
<dbReference type="GO" id="GO:0003824">
    <property type="term" value="F:catalytic activity"/>
    <property type="evidence" value="ECO:0007669"/>
    <property type="project" value="UniProtKB-ARBA"/>
</dbReference>
<dbReference type="PANTHER" id="PTHR46663:SF3">
    <property type="entry name" value="SLL0267 PROTEIN"/>
    <property type="match status" value="1"/>
</dbReference>
<dbReference type="GO" id="GO:0007165">
    <property type="term" value="P:signal transduction"/>
    <property type="evidence" value="ECO:0007669"/>
    <property type="project" value="UniProtKB-ARBA"/>
</dbReference>
<dbReference type="AlphaFoldDB" id="A0A4R1GH41"/>
<dbReference type="InterPro" id="IPR000160">
    <property type="entry name" value="GGDEF_dom"/>
</dbReference>
<dbReference type="FunFam" id="3.30.70.270:FF:000001">
    <property type="entry name" value="Diguanylate cyclase domain protein"/>
    <property type="match status" value="1"/>
</dbReference>
<evidence type="ECO:0000256" key="3">
    <source>
        <dbReference type="ARBA" id="ARBA00022692"/>
    </source>
</evidence>
<dbReference type="InterPro" id="IPR042240">
    <property type="entry name" value="CHASE_sf"/>
</dbReference>
<evidence type="ECO:0000256" key="1">
    <source>
        <dbReference type="ARBA" id="ARBA00001946"/>
    </source>
</evidence>
<comment type="caution">
    <text evidence="8">The sequence shown here is derived from an EMBL/GenBank/DDBJ whole genome shotgun (WGS) entry which is preliminary data.</text>
</comment>
<dbReference type="RefSeq" id="WP_132291997.1">
    <property type="nucleotide sequence ID" value="NZ_SMFU01000008.1"/>
</dbReference>
<evidence type="ECO:0000256" key="5">
    <source>
        <dbReference type="ARBA" id="ARBA00023136"/>
    </source>
</evidence>
<dbReference type="SMART" id="SM01079">
    <property type="entry name" value="CHASE"/>
    <property type="match status" value="1"/>
</dbReference>
<dbReference type="PROSITE" id="PS50839">
    <property type="entry name" value="CHASE"/>
    <property type="match status" value="1"/>
</dbReference>
<evidence type="ECO:0000259" key="6">
    <source>
        <dbReference type="PROSITE" id="PS50839"/>
    </source>
</evidence>
<dbReference type="Gene3D" id="3.30.70.270">
    <property type="match status" value="1"/>
</dbReference>
<sequence length="513" mass="57227">MRYRYSIYHLALLLFIAAAGGIGAWQAHSVSRLLEQNRADETLNELAQVQAFRAQDLLSDAEHVLEAFAAHFAASDYVSAAEFRKFASILLPERRDVYAVHWAPLITADARESYERSLAARGLAPLGIFELDLPALSPVVAAGRPFYFPVTYSEPMERNRAAFGLDIVPRFNGKHGPVEMARQGKSYTSYAFPIVQDENGPLGVALFQPVETQTRGDGERELRGFLMLLLRPEISLTERLEPNRSQPYHMRLLDLSGESPFQIYPRSEQSWPSGPEYSYPLVLGERQWQIDIAFDNEPSSSAVPALVSSLVLLLTLVIIVALGRSFRQSSELLAANSKLSQLANSDPLTGLANRRRIEERAAEVFALEARSDSFSAVCVIDLDNFKEVNDSFGHQRGDRLLIELAELFRRYIRGGDVAARTGGDEFVLLMPQLRSLNDVTGMLDRLIESMNMTVEGLDKTQWVSASIGVALSEAGCRDFETLQQRADRAMYAAKRAGKNRYLIWSSELSQQTG</sequence>